<dbReference type="AlphaFoldDB" id="A0A8X6PJ40"/>
<dbReference type="EMBL" id="BMAW01020777">
    <property type="protein sequence ID" value="GFT70000.1"/>
    <property type="molecule type" value="Genomic_DNA"/>
</dbReference>
<evidence type="ECO:0000313" key="1">
    <source>
        <dbReference type="EMBL" id="GFT70000.1"/>
    </source>
</evidence>
<proteinExistence type="predicted"/>
<sequence length="159" mass="17940">MYITAILSHSTCLSHRENKHPEKSISKSSLRTRHLSPLPSLHLRNVTHPFQFQTSRFPNLPDPVRKPQPREWHPPAGDLATKLLAIIFFLLCGRYLFYLPPATFPSPCSLSSARRSNPRSDTHPGRHLLIISGVCCIMDYANAVIGGCAFRSDERETHS</sequence>
<protein>
    <submittedName>
        <fullName evidence="1">Uncharacterized protein</fullName>
    </submittedName>
</protein>
<name>A0A8X6PJ40_NEPPI</name>
<organism evidence="1 2">
    <name type="scientific">Nephila pilipes</name>
    <name type="common">Giant wood spider</name>
    <name type="synonym">Nephila maculata</name>
    <dbReference type="NCBI Taxonomy" id="299642"/>
    <lineage>
        <taxon>Eukaryota</taxon>
        <taxon>Metazoa</taxon>
        <taxon>Ecdysozoa</taxon>
        <taxon>Arthropoda</taxon>
        <taxon>Chelicerata</taxon>
        <taxon>Arachnida</taxon>
        <taxon>Araneae</taxon>
        <taxon>Araneomorphae</taxon>
        <taxon>Entelegynae</taxon>
        <taxon>Araneoidea</taxon>
        <taxon>Nephilidae</taxon>
        <taxon>Nephila</taxon>
    </lineage>
</organism>
<reference evidence="1" key="1">
    <citation type="submission" date="2020-08" db="EMBL/GenBank/DDBJ databases">
        <title>Multicomponent nature underlies the extraordinary mechanical properties of spider dragline silk.</title>
        <authorList>
            <person name="Kono N."/>
            <person name="Nakamura H."/>
            <person name="Mori M."/>
            <person name="Yoshida Y."/>
            <person name="Ohtoshi R."/>
            <person name="Malay A.D."/>
            <person name="Moran D.A.P."/>
            <person name="Tomita M."/>
            <person name="Numata K."/>
            <person name="Arakawa K."/>
        </authorList>
    </citation>
    <scope>NUCLEOTIDE SEQUENCE</scope>
</reference>
<gene>
    <name evidence="1" type="ORF">NPIL_328621</name>
</gene>
<dbReference type="Proteomes" id="UP000887013">
    <property type="component" value="Unassembled WGS sequence"/>
</dbReference>
<keyword evidence="2" id="KW-1185">Reference proteome</keyword>
<accession>A0A8X6PJ40</accession>
<comment type="caution">
    <text evidence="1">The sequence shown here is derived from an EMBL/GenBank/DDBJ whole genome shotgun (WGS) entry which is preliminary data.</text>
</comment>
<evidence type="ECO:0000313" key="2">
    <source>
        <dbReference type="Proteomes" id="UP000887013"/>
    </source>
</evidence>